<gene>
    <name evidence="5" type="ORF">KI688_006131</name>
</gene>
<feature type="compositionally biased region" description="Polar residues" evidence="3">
    <location>
        <begin position="817"/>
        <end position="839"/>
    </location>
</feature>
<comment type="caution">
    <text evidence="5">The sequence shown here is derived from an EMBL/GenBank/DDBJ whole genome shotgun (WGS) entry which is preliminary data.</text>
</comment>
<reference evidence="5" key="1">
    <citation type="submission" date="2021-06" db="EMBL/GenBank/DDBJ databases">
        <title>Genome Sequence of Mortierella hyaline Strain SCG-10, a Cold-Adapted, Nitrate-Reducing Fungus Isolated from Soil in Minnesota, USA.</title>
        <authorList>
            <person name="Aldossari N."/>
        </authorList>
    </citation>
    <scope>NUCLEOTIDE SEQUENCE</scope>
    <source>
        <strain evidence="5">SCG-10</strain>
    </source>
</reference>
<dbReference type="OrthoDB" id="20729at2759"/>
<keyword evidence="6" id="KW-1185">Reference proteome</keyword>
<dbReference type="EMBL" id="JAHRHY010000002">
    <property type="protein sequence ID" value="KAG9071912.1"/>
    <property type="molecule type" value="Genomic_DNA"/>
</dbReference>
<evidence type="ECO:0000313" key="5">
    <source>
        <dbReference type="EMBL" id="KAG9071912.1"/>
    </source>
</evidence>
<dbReference type="Pfam" id="PF13934">
    <property type="entry name" value="ELYS"/>
    <property type="match status" value="1"/>
</dbReference>
<evidence type="ECO:0000256" key="1">
    <source>
        <dbReference type="ARBA" id="ARBA00004123"/>
    </source>
</evidence>
<dbReference type="PANTHER" id="PTHR21583">
    <property type="entry name" value="ELYS PROTEIN"/>
    <property type="match status" value="1"/>
</dbReference>
<dbReference type="PANTHER" id="PTHR21583:SF8">
    <property type="entry name" value="PROTEIN ELYS"/>
    <property type="match status" value="1"/>
</dbReference>
<name>A0A9P7Y373_9FUNG</name>
<sequence>MSHPTEFRPVAHEFFSKGFHGAAFVGAKASDAFWFYRFDSSSIEVRDTFTCHDKVFASLSITDIKQRFRHLLRSDQIQIVNVQDAYVGESHTIVFVVREGDEDRDHVFIWNLLTLQLQWLVSPPRLLTAATVTPQQAIMKGYQGPASPTSINQDEEQEEDNEEEDHSQSKGRIQNNRRQLLVLGHRNGWVTIYKFTVSVTGQVSCNKEPEHEKWLEDGSITCLATLSNKNTGARPVIVAGTSEGKVVAIRYDDAQEGNKLDSLLTIKDLHSKTLPITNLTLEPTKDDGLDLLVVGQGSWPGSSKKSKESPAVSMYYLRLQKSDSRLLGYVRPPTVEGEVSTGGSTLTTTVSEDTNGCRVHCIFSTDFENVPSLTHLATVQINQNDVPEPDVTSMDDIGGGALLDISPQTNSYELMVLYLSKLVTYVKAADIESNRLESEWAEGIDGPESARRDMAPLYNTFFQEKAKFTYSDSELAEIEQRRKQLGGRLFYDRLLEFVELDVGMLYPPKNHAQQRNLWTNIYFNGNLEADNRNCLAYYLLKNQHGDISEQFLREYRIPSKFVDLINGFWALDHFDFKTAVLYLSRPGLTVDWIEDVIDAIAEHGSPQLARQFLVAADLDYTSERFIDIKMKIMVETDFTEAFYYQRSPVVSHHPAIEGQQVDDPADRKERLFTALLDHCFLDKPNRKAIQVLSQLTMNETEERMFTQYCDGHSGLTREIGQEFLIMYYVNRSRYMEAIRMHRKRLAVEREMDEAEQFHRDAINRRNSRQLGGNQNGESPSQLTLSRSQKRQVLIDQLMKVLPAPERLILKLEKEQSSHTTASAGARTALSSHLSFNTGRDVQEDRREGDVKKQKQQKGELASGSKGILLALLDETDAPSTSLKGLDLDWATKSLTGGEKRDEADGGDRGCADAMSVDDDEPEIAANGALSDRPKDSIMDLDSD</sequence>
<comment type="subcellular location">
    <subcellularLocation>
        <location evidence="1">Nucleus</location>
    </subcellularLocation>
</comment>
<dbReference type="Proteomes" id="UP000707451">
    <property type="component" value="Unassembled WGS sequence"/>
</dbReference>
<organism evidence="5 6">
    <name type="scientific">Linnemannia hyalina</name>
    <dbReference type="NCBI Taxonomy" id="64524"/>
    <lineage>
        <taxon>Eukaryota</taxon>
        <taxon>Fungi</taxon>
        <taxon>Fungi incertae sedis</taxon>
        <taxon>Mucoromycota</taxon>
        <taxon>Mortierellomycotina</taxon>
        <taxon>Mortierellomycetes</taxon>
        <taxon>Mortierellales</taxon>
        <taxon>Mortierellaceae</taxon>
        <taxon>Linnemannia</taxon>
    </lineage>
</organism>
<dbReference type="GO" id="GO:0005634">
    <property type="term" value="C:nucleus"/>
    <property type="evidence" value="ECO:0007669"/>
    <property type="project" value="UniProtKB-SubCell"/>
</dbReference>
<feature type="compositionally biased region" description="Basic and acidic residues" evidence="3">
    <location>
        <begin position="897"/>
        <end position="910"/>
    </location>
</feature>
<feature type="compositionally biased region" description="Polar residues" evidence="3">
    <location>
        <begin position="768"/>
        <end position="786"/>
    </location>
</feature>
<evidence type="ECO:0000259" key="4">
    <source>
        <dbReference type="Pfam" id="PF13934"/>
    </source>
</evidence>
<keyword evidence="2" id="KW-0539">Nucleus</keyword>
<feature type="region of interest" description="Disordered" evidence="3">
    <location>
        <begin position="140"/>
        <end position="173"/>
    </location>
</feature>
<feature type="compositionally biased region" description="Basic and acidic residues" evidence="3">
    <location>
        <begin position="840"/>
        <end position="852"/>
    </location>
</feature>
<evidence type="ECO:0000256" key="3">
    <source>
        <dbReference type="SAM" id="MobiDB-lite"/>
    </source>
</evidence>
<evidence type="ECO:0000256" key="2">
    <source>
        <dbReference type="ARBA" id="ARBA00023242"/>
    </source>
</evidence>
<dbReference type="InterPro" id="IPR052620">
    <property type="entry name" value="ELYS/MEL-28_NucAsmblyFactor"/>
</dbReference>
<dbReference type="AlphaFoldDB" id="A0A9P7Y373"/>
<feature type="region of interest" description="Disordered" evidence="3">
    <location>
        <begin position="759"/>
        <end position="786"/>
    </location>
</feature>
<feature type="region of interest" description="Disordered" evidence="3">
    <location>
        <begin position="814"/>
        <end position="859"/>
    </location>
</feature>
<proteinExistence type="predicted"/>
<feature type="domain" description="ELYS-like" evidence="4">
    <location>
        <begin position="488"/>
        <end position="710"/>
    </location>
</feature>
<accession>A0A9P7Y373</accession>
<feature type="compositionally biased region" description="Acidic residues" evidence="3">
    <location>
        <begin position="153"/>
        <end position="165"/>
    </location>
</feature>
<protein>
    <recommendedName>
        <fullName evidence="4">ELYS-like domain-containing protein</fullName>
    </recommendedName>
</protein>
<evidence type="ECO:0000313" key="6">
    <source>
        <dbReference type="Proteomes" id="UP000707451"/>
    </source>
</evidence>
<feature type="region of interest" description="Disordered" evidence="3">
    <location>
        <begin position="893"/>
        <end position="943"/>
    </location>
</feature>
<dbReference type="InterPro" id="IPR025151">
    <property type="entry name" value="ELYS_dom"/>
</dbReference>